<evidence type="ECO:0000313" key="4">
    <source>
        <dbReference type="Proteomes" id="UP000187455"/>
    </source>
</evidence>
<feature type="compositionally biased region" description="Low complexity" evidence="1">
    <location>
        <begin position="87"/>
        <end position="190"/>
    </location>
</feature>
<protein>
    <submittedName>
        <fullName evidence="3">Uncharacterized protein</fullName>
    </submittedName>
</protein>
<evidence type="ECO:0000313" key="3">
    <source>
        <dbReference type="EMBL" id="OLY79727.1"/>
    </source>
</evidence>
<dbReference type="STRING" id="133383.A0A1R0GS47"/>
<gene>
    <name evidence="3" type="ORF">AYI68_g6193</name>
</gene>
<reference evidence="3 4" key="1">
    <citation type="journal article" date="2016" name="Mol. Biol. Evol.">
        <title>Genome-Wide Survey of Gut Fungi (Harpellales) Reveals the First Horizontally Transferred Ubiquitin Gene from a Mosquito Host.</title>
        <authorList>
            <person name="Wang Y."/>
            <person name="White M.M."/>
            <person name="Kvist S."/>
            <person name="Moncalvo J.M."/>
        </authorList>
    </citation>
    <scope>NUCLEOTIDE SEQUENCE [LARGE SCALE GENOMIC DNA]</scope>
    <source>
        <strain evidence="3 4">ALG-7-W6</strain>
    </source>
</reference>
<feature type="signal peptide" evidence="2">
    <location>
        <begin position="1"/>
        <end position="24"/>
    </location>
</feature>
<dbReference type="Proteomes" id="UP000187455">
    <property type="component" value="Unassembled WGS sequence"/>
</dbReference>
<evidence type="ECO:0000256" key="1">
    <source>
        <dbReference type="SAM" id="MobiDB-lite"/>
    </source>
</evidence>
<accession>A0A1R0GS47</accession>
<sequence>MKYGSKSKMFLAFCLISCLSLASSQSCSFGSGFCADDNHVAVCTGVEYAYRPCPQGNICAYANDVPVCIPVASGPKFNLRQNNNGGSSATTTTSSTPQQQQTTTSTTTTSQPNNDPTTQAVQTSTSTTSTKGPETSTSLEEKSSSTTKPETSTSPQEENSSNPSENAQTSATSSLSSESSSTSTESSVSAIPTNLCPPDYPSTCKPNNMIEFCQDGVIVTNTCPGGSTCFNNINNDSAACITPDQQCGNEGFNRCEPGNPSNYDICRNGAWVFSGTCASNGVCAADGDSKVICVDPNATSLSSKPTTALLSIPSIGVYTPKGGSPSLRPLLYSPFALIAVLFIQAL</sequence>
<evidence type="ECO:0000256" key="2">
    <source>
        <dbReference type="SAM" id="SignalP"/>
    </source>
</evidence>
<feature type="region of interest" description="Disordered" evidence="1">
    <location>
        <begin position="79"/>
        <end position="192"/>
    </location>
</feature>
<keyword evidence="4" id="KW-1185">Reference proteome</keyword>
<feature type="chain" id="PRO_5013181207" evidence="2">
    <location>
        <begin position="25"/>
        <end position="346"/>
    </location>
</feature>
<name>A0A1R0GS47_9FUNG</name>
<keyword evidence="2" id="KW-0732">Signal</keyword>
<proteinExistence type="predicted"/>
<dbReference type="PROSITE" id="PS51257">
    <property type="entry name" value="PROKAR_LIPOPROTEIN"/>
    <property type="match status" value="1"/>
</dbReference>
<organism evidence="3 4">
    <name type="scientific">Smittium mucronatum</name>
    <dbReference type="NCBI Taxonomy" id="133383"/>
    <lineage>
        <taxon>Eukaryota</taxon>
        <taxon>Fungi</taxon>
        <taxon>Fungi incertae sedis</taxon>
        <taxon>Zoopagomycota</taxon>
        <taxon>Kickxellomycotina</taxon>
        <taxon>Harpellomycetes</taxon>
        <taxon>Harpellales</taxon>
        <taxon>Legeriomycetaceae</taxon>
        <taxon>Smittium</taxon>
    </lineage>
</organism>
<dbReference type="AlphaFoldDB" id="A0A1R0GS47"/>
<dbReference type="EMBL" id="LSSL01004134">
    <property type="protein sequence ID" value="OLY79727.1"/>
    <property type="molecule type" value="Genomic_DNA"/>
</dbReference>
<comment type="caution">
    <text evidence="3">The sequence shown here is derived from an EMBL/GenBank/DDBJ whole genome shotgun (WGS) entry which is preliminary data.</text>
</comment>